<keyword evidence="3" id="KW-0560">Oxidoreductase</keyword>
<dbReference type="InterPro" id="IPR000866">
    <property type="entry name" value="AhpC/TSA"/>
</dbReference>
<evidence type="ECO:0000313" key="6">
    <source>
        <dbReference type="EMBL" id="MBE1513441.1"/>
    </source>
</evidence>
<evidence type="ECO:0000256" key="1">
    <source>
        <dbReference type="ARBA" id="ARBA00022559"/>
    </source>
</evidence>
<reference evidence="6 7" key="1">
    <citation type="submission" date="2020-10" db="EMBL/GenBank/DDBJ databases">
        <title>Sequencing the genomes of 1000 actinobacteria strains.</title>
        <authorList>
            <person name="Klenk H.-P."/>
        </authorList>
    </citation>
    <scope>NUCLEOTIDE SEQUENCE [LARGE SCALE GENOMIC DNA]</scope>
    <source>
        <strain evidence="6 7">DSM 15474</strain>
    </source>
</reference>
<keyword evidence="1" id="KW-0575">Peroxidase</keyword>
<evidence type="ECO:0000313" key="7">
    <source>
        <dbReference type="Proteomes" id="UP000636579"/>
    </source>
</evidence>
<evidence type="ECO:0000256" key="4">
    <source>
        <dbReference type="ARBA" id="ARBA00023284"/>
    </source>
</evidence>
<organism evidence="6 7">
    <name type="scientific">Nesterenkonia halotolerans</name>
    <dbReference type="NCBI Taxonomy" id="225325"/>
    <lineage>
        <taxon>Bacteria</taxon>
        <taxon>Bacillati</taxon>
        <taxon>Actinomycetota</taxon>
        <taxon>Actinomycetes</taxon>
        <taxon>Micrococcales</taxon>
        <taxon>Micrococcaceae</taxon>
        <taxon>Nesterenkonia</taxon>
    </lineage>
</organism>
<keyword evidence="2" id="KW-0049">Antioxidant</keyword>
<evidence type="ECO:0000256" key="2">
    <source>
        <dbReference type="ARBA" id="ARBA00022862"/>
    </source>
</evidence>
<dbReference type="RefSeq" id="WP_192590333.1">
    <property type="nucleotide sequence ID" value="NZ_JADBEE010000001.1"/>
</dbReference>
<dbReference type="Proteomes" id="UP000636579">
    <property type="component" value="Unassembled WGS sequence"/>
</dbReference>
<dbReference type="InterPro" id="IPR036249">
    <property type="entry name" value="Thioredoxin-like_sf"/>
</dbReference>
<dbReference type="Pfam" id="PF00578">
    <property type="entry name" value="AhpC-TSA"/>
    <property type="match status" value="1"/>
</dbReference>
<sequence length="161" mass="17240">MTASSPPDLGERAPSFATRTHHGESITLEKLGGAPALLMFYPFAFSAVCGSELRSLASRGAQIRDIGATVLAISCDPLHSLRAYAESLRIGGDELPFSLVSDFWPHGHIAGSYGVFDSERGTANRTSVLLDTQLRVAHLQSVPNAQARDLDETFSVLARLS</sequence>
<dbReference type="PROSITE" id="PS51352">
    <property type="entry name" value="THIOREDOXIN_2"/>
    <property type="match status" value="1"/>
</dbReference>
<accession>A0ABR9J365</accession>
<dbReference type="Gene3D" id="3.40.30.10">
    <property type="entry name" value="Glutaredoxin"/>
    <property type="match status" value="1"/>
</dbReference>
<keyword evidence="7" id="KW-1185">Reference proteome</keyword>
<dbReference type="PANTHER" id="PTHR43110">
    <property type="entry name" value="THIOL PEROXIDASE"/>
    <property type="match status" value="1"/>
</dbReference>
<keyword evidence="4" id="KW-0676">Redox-active center</keyword>
<name>A0ABR9J365_9MICC</name>
<dbReference type="SUPFAM" id="SSF52833">
    <property type="entry name" value="Thioredoxin-like"/>
    <property type="match status" value="1"/>
</dbReference>
<feature type="domain" description="Thioredoxin" evidence="5">
    <location>
        <begin position="7"/>
        <end position="161"/>
    </location>
</feature>
<evidence type="ECO:0000259" key="5">
    <source>
        <dbReference type="PROSITE" id="PS51352"/>
    </source>
</evidence>
<dbReference type="InterPro" id="IPR013766">
    <property type="entry name" value="Thioredoxin_domain"/>
</dbReference>
<dbReference type="PANTHER" id="PTHR43110:SF1">
    <property type="entry name" value="THIOL PEROXIDASE"/>
    <property type="match status" value="1"/>
</dbReference>
<dbReference type="EMBL" id="JADBEE010000001">
    <property type="protein sequence ID" value="MBE1513441.1"/>
    <property type="molecule type" value="Genomic_DNA"/>
</dbReference>
<gene>
    <name evidence="6" type="ORF">H4W26_000196</name>
</gene>
<proteinExistence type="predicted"/>
<protein>
    <submittedName>
        <fullName evidence="6">Peroxiredoxin</fullName>
    </submittedName>
</protein>
<dbReference type="PIRSF" id="PIRSF000239">
    <property type="entry name" value="AHPC"/>
    <property type="match status" value="1"/>
</dbReference>
<dbReference type="InterPro" id="IPR050455">
    <property type="entry name" value="Tpx_Peroxidase_subfamily"/>
</dbReference>
<comment type="caution">
    <text evidence="6">The sequence shown here is derived from an EMBL/GenBank/DDBJ whole genome shotgun (WGS) entry which is preliminary data.</text>
</comment>
<dbReference type="InterPro" id="IPR024706">
    <property type="entry name" value="Peroxiredoxin_AhpC-typ"/>
</dbReference>
<evidence type="ECO:0000256" key="3">
    <source>
        <dbReference type="ARBA" id="ARBA00023002"/>
    </source>
</evidence>